<feature type="compositionally biased region" description="Acidic residues" evidence="4">
    <location>
        <begin position="160"/>
        <end position="182"/>
    </location>
</feature>
<name>A0AAV5REH6_STABA</name>
<feature type="domain" description="MI" evidence="5">
    <location>
        <begin position="655"/>
        <end position="770"/>
    </location>
</feature>
<feature type="compositionally biased region" description="Polar residues" evidence="4">
    <location>
        <begin position="1"/>
        <end position="11"/>
    </location>
</feature>
<evidence type="ECO:0000256" key="2">
    <source>
        <dbReference type="ARBA" id="ARBA00006856"/>
    </source>
</evidence>
<feature type="compositionally biased region" description="Acidic residues" evidence="4">
    <location>
        <begin position="278"/>
        <end position="299"/>
    </location>
</feature>
<protein>
    <submittedName>
        <fullName evidence="6">Sgd1 protein</fullName>
    </submittedName>
</protein>
<dbReference type="GO" id="GO:0005730">
    <property type="term" value="C:nucleolus"/>
    <property type="evidence" value="ECO:0007669"/>
    <property type="project" value="UniProtKB-SubCell"/>
</dbReference>
<reference evidence="6 7" key="1">
    <citation type="journal article" date="2023" name="Elife">
        <title>Identification of key yeast species and microbe-microbe interactions impacting larval growth of Drosophila in the wild.</title>
        <authorList>
            <person name="Mure A."/>
            <person name="Sugiura Y."/>
            <person name="Maeda R."/>
            <person name="Honda K."/>
            <person name="Sakurai N."/>
            <person name="Takahashi Y."/>
            <person name="Watada M."/>
            <person name="Katoh T."/>
            <person name="Gotoh A."/>
            <person name="Gotoh Y."/>
            <person name="Taniguchi I."/>
            <person name="Nakamura K."/>
            <person name="Hayashi T."/>
            <person name="Katayama T."/>
            <person name="Uemura T."/>
            <person name="Hattori Y."/>
        </authorList>
    </citation>
    <scope>NUCLEOTIDE SEQUENCE [LARGE SCALE GENOMIC DNA]</scope>
    <source>
        <strain evidence="6 7">SB-73</strain>
    </source>
</reference>
<dbReference type="PANTHER" id="PTHR18034">
    <property type="entry name" value="CELL CYCLE CONTROL PROTEIN CWF22-RELATED"/>
    <property type="match status" value="1"/>
</dbReference>
<feature type="compositionally biased region" description="Basic and acidic residues" evidence="4">
    <location>
        <begin position="259"/>
        <end position="277"/>
    </location>
</feature>
<dbReference type="InterPro" id="IPR003890">
    <property type="entry name" value="MIF4G-like_typ-3"/>
</dbReference>
<proteinExistence type="inferred from homology"/>
<accession>A0AAV5REH6</accession>
<dbReference type="InterPro" id="IPR050781">
    <property type="entry name" value="CWC22_splicing_factor"/>
</dbReference>
<feature type="compositionally biased region" description="Basic residues" evidence="4">
    <location>
        <begin position="27"/>
        <end position="47"/>
    </location>
</feature>
<dbReference type="EMBL" id="BTGC01000001">
    <property type="protein sequence ID" value="GMM49372.1"/>
    <property type="molecule type" value="Genomic_DNA"/>
</dbReference>
<organism evidence="6 7">
    <name type="scientific">Starmerella bacillaris</name>
    <name type="common">Yeast</name>
    <name type="synonym">Candida zemplinina</name>
    <dbReference type="NCBI Taxonomy" id="1247836"/>
    <lineage>
        <taxon>Eukaryota</taxon>
        <taxon>Fungi</taxon>
        <taxon>Dikarya</taxon>
        <taxon>Ascomycota</taxon>
        <taxon>Saccharomycotina</taxon>
        <taxon>Dipodascomycetes</taxon>
        <taxon>Dipodascales</taxon>
        <taxon>Trichomonascaceae</taxon>
        <taxon>Starmerella</taxon>
    </lineage>
</organism>
<comment type="subcellular location">
    <subcellularLocation>
        <location evidence="1">Nucleus</location>
        <location evidence="1">Nucleolus</location>
    </subcellularLocation>
</comment>
<dbReference type="SMART" id="SM00544">
    <property type="entry name" value="MA3"/>
    <property type="match status" value="1"/>
</dbReference>
<evidence type="ECO:0000313" key="6">
    <source>
        <dbReference type="EMBL" id="GMM49372.1"/>
    </source>
</evidence>
<dbReference type="GO" id="GO:0042274">
    <property type="term" value="P:ribosomal small subunit biogenesis"/>
    <property type="evidence" value="ECO:0007669"/>
    <property type="project" value="TreeGrafter"/>
</dbReference>
<feature type="compositionally biased region" description="Polar residues" evidence="4">
    <location>
        <begin position="317"/>
        <end position="327"/>
    </location>
</feature>
<feature type="region of interest" description="Disordered" evidence="4">
    <location>
        <begin position="1"/>
        <end position="299"/>
    </location>
</feature>
<evidence type="ECO:0000256" key="3">
    <source>
        <dbReference type="ARBA" id="ARBA00023242"/>
    </source>
</evidence>
<keyword evidence="7" id="KW-1185">Reference proteome</keyword>
<gene>
    <name evidence="6" type="ORF">DASB73_003300</name>
</gene>
<dbReference type="Pfam" id="PF02847">
    <property type="entry name" value="MA3"/>
    <property type="match status" value="1"/>
</dbReference>
<dbReference type="Proteomes" id="UP001362899">
    <property type="component" value="Unassembled WGS sequence"/>
</dbReference>
<dbReference type="InterPro" id="IPR003891">
    <property type="entry name" value="Initiation_fac_eIF4g_MI"/>
</dbReference>
<feature type="compositionally biased region" description="Acidic residues" evidence="4">
    <location>
        <begin position="335"/>
        <end position="347"/>
    </location>
</feature>
<dbReference type="PROSITE" id="PS51366">
    <property type="entry name" value="MI"/>
    <property type="match status" value="1"/>
</dbReference>
<dbReference type="Gene3D" id="1.25.40.180">
    <property type="match status" value="1"/>
</dbReference>
<dbReference type="SUPFAM" id="SSF48371">
    <property type="entry name" value="ARM repeat"/>
    <property type="match status" value="1"/>
</dbReference>
<evidence type="ECO:0000256" key="4">
    <source>
        <dbReference type="SAM" id="MobiDB-lite"/>
    </source>
</evidence>
<dbReference type="Pfam" id="PF02854">
    <property type="entry name" value="MIF4G"/>
    <property type="match status" value="1"/>
</dbReference>
<keyword evidence="3" id="KW-0539">Nucleus</keyword>
<dbReference type="AlphaFoldDB" id="A0AAV5REH6"/>
<feature type="region of interest" description="Disordered" evidence="4">
    <location>
        <begin position="314"/>
        <end position="366"/>
    </location>
</feature>
<feature type="compositionally biased region" description="Acidic residues" evidence="4">
    <location>
        <begin position="124"/>
        <end position="149"/>
    </location>
</feature>
<feature type="compositionally biased region" description="Basic and acidic residues" evidence="4">
    <location>
        <begin position="218"/>
        <end position="227"/>
    </location>
</feature>
<sequence length="874" mass="98655">MKKSLQLSTGLLNRIGVTDDKQWRKEHNIRRSRKETRREQRKNKRRPVGSQSEPIAASRNHKQLESKSKKDLKKKTPHTPKEEKFVKPFVNAHDLELQRKEEEDMDYYAKKLGIKGNKNKNDDLFEGLDMESGDDSGFDVSENDFENSDDNLRIVKEDDLGMDDDSLSEGDFESENDDESDGNSENLRIVKEDELGMDDDSLSEGDFESESENNGENDGLRIVKEDELGMDDDSLSEGDFLSLSENDSDQHRSNSKNTSKKDKNGKKENIRVIKEDELGMDDDSLSEDDFLSFEDEDEMDAETTMAKLAALKAAKNKTGNRNDTNSISAASAADSDSDSDAASEDENPYVPPKLRGKQAEDVKISAPSDSIDAEAIAKMRKGFRSSLNKLAEGTLTPCLNSIDAIFAQNSTGEASEALTEEILSILSPGMQHTLLTVYAALICALYDRIPNFGAFFLQNLVTRITNGTVDTKTGTTMITLLMELYAEHMFGAKLCYDLVNWFLNNLNERNAEFILYILRTGGSQLRSDDPVALKNTVILLQTRMRENKAQGDDYSERMKYIVDATVALKNNRQRPLSEMIIQLRHKLRKQIYVKKEPLQVDLTDILESDTRGKWWLVGASWKGKNADSNIDDDEDFELEGEPDLVALAKAQLNTDVRRAVFVAIMGAEDYLEACIRIDKLGLKNKQERDIPHVILHCLANEPFYNPFYGLVAAKQCAKHSTMKTFQFRLWDWFSSEPTGQPQLAMHYGRFYAYLVLENVMTLDVLKAVDFLSGSSDTRIFLEIFFVTFYKKLAKSTNSSNKNSFGLKSEPDGKLLTSLLAKIRDPKVLAGIQIVNKDIAQSEAIQTTKDRSRIQWGAQFADEVCGNMLSRTIRE</sequence>
<dbReference type="SMART" id="SM00543">
    <property type="entry name" value="MIF4G"/>
    <property type="match status" value="1"/>
</dbReference>
<evidence type="ECO:0000259" key="5">
    <source>
        <dbReference type="PROSITE" id="PS51366"/>
    </source>
</evidence>
<feature type="compositionally biased region" description="Acidic residues" evidence="4">
    <location>
        <begin position="195"/>
        <end position="215"/>
    </location>
</feature>
<dbReference type="PANTHER" id="PTHR18034:SF4">
    <property type="entry name" value="NUCLEOLAR MIF4G DOMAIN-CONTAINING PROTEIN 1"/>
    <property type="match status" value="1"/>
</dbReference>
<comment type="caution">
    <text evidence="6">The sequence shown here is derived from an EMBL/GenBank/DDBJ whole genome shotgun (WGS) entry which is preliminary data.</text>
</comment>
<comment type="similarity">
    <text evidence="2">Belongs to the CWC22 family.</text>
</comment>
<evidence type="ECO:0000256" key="1">
    <source>
        <dbReference type="ARBA" id="ARBA00004604"/>
    </source>
</evidence>
<dbReference type="InterPro" id="IPR016024">
    <property type="entry name" value="ARM-type_fold"/>
</dbReference>
<evidence type="ECO:0000313" key="7">
    <source>
        <dbReference type="Proteomes" id="UP001362899"/>
    </source>
</evidence>
<feature type="compositionally biased region" description="Basic and acidic residues" evidence="4">
    <location>
        <begin position="17"/>
        <end position="26"/>
    </location>
</feature>
<dbReference type="GO" id="GO:0003723">
    <property type="term" value="F:RNA binding"/>
    <property type="evidence" value="ECO:0007669"/>
    <property type="project" value="InterPro"/>
</dbReference>
<feature type="compositionally biased region" description="Basic and acidic residues" evidence="4">
    <location>
        <begin position="150"/>
        <end position="159"/>
    </location>
</feature>
<feature type="compositionally biased region" description="Basic and acidic residues" evidence="4">
    <location>
        <begin position="93"/>
        <end position="102"/>
    </location>
</feature>